<dbReference type="InterPro" id="IPR025748">
    <property type="entry name" value="PrcB_C_dom"/>
</dbReference>
<reference evidence="4" key="1">
    <citation type="submission" date="2016-05" db="EMBL/GenBank/DDBJ databases">
        <title>Paenibacillus oryzae. sp. nov., isolated from the rice root.</title>
        <authorList>
            <person name="Zhang J."/>
            <person name="Zhang X."/>
        </authorList>
    </citation>
    <scope>NUCLEOTIDE SEQUENCE [LARGE SCALE GENOMIC DNA]</scope>
    <source>
        <strain evidence="4">KCTC13222</strain>
    </source>
</reference>
<dbReference type="Pfam" id="PF00395">
    <property type="entry name" value="SLH"/>
    <property type="match status" value="2"/>
</dbReference>
<sequence length="311" mass="34394">MQSAFTSREELPFMKKLAALSLSILLCSSLTFGSAYAFSDLDEGQATAINALKDRGIVSGFDSEHFVPKGKISYAQSVQMIVKGLNLNMDNLRFIKQPLASDSYSNIANDAWYADAFVIAHYSNLGIPKDVNPNATITREQFGDLLVKALESKGQFPLVKMFIQIKDEDQLSVDYQGTIQRLLLYKITSLDGEGKFNPKSELTRGEAANWLYNAIQVLEAHMQKPQVEEVTVSVEKVNEDVNKVTLSRGVKPNGGYGIAIVGIQFESDGQAIVSYKLQDPQPDMMYTQVMTEVKAVTYVSSAYTVKAELTK</sequence>
<dbReference type="InterPro" id="IPR001119">
    <property type="entry name" value="SLH_dom"/>
</dbReference>
<gene>
    <name evidence="3" type="ORF">A8709_27135</name>
</gene>
<organism evidence="3 4">
    <name type="scientific">Paenibacillus pectinilyticus</name>
    <dbReference type="NCBI Taxonomy" id="512399"/>
    <lineage>
        <taxon>Bacteria</taxon>
        <taxon>Bacillati</taxon>
        <taxon>Bacillota</taxon>
        <taxon>Bacilli</taxon>
        <taxon>Bacillales</taxon>
        <taxon>Paenibacillaceae</taxon>
        <taxon>Paenibacillus</taxon>
    </lineage>
</organism>
<dbReference type="EMBL" id="LYPC01000020">
    <property type="protein sequence ID" value="OCT14480.1"/>
    <property type="molecule type" value="Genomic_DNA"/>
</dbReference>
<keyword evidence="4" id="KW-1185">Reference proteome</keyword>
<name>A0A1C1A208_9BACL</name>
<dbReference type="Pfam" id="PF14343">
    <property type="entry name" value="PrcB_C"/>
    <property type="match status" value="1"/>
</dbReference>
<evidence type="ECO:0000313" key="3">
    <source>
        <dbReference type="EMBL" id="OCT14480.1"/>
    </source>
</evidence>
<feature type="signal peptide" evidence="1">
    <location>
        <begin position="1"/>
        <end position="37"/>
    </location>
</feature>
<feature type="domain" description="SLH" evidence="2">
    <location>
        <begin position="162"/>
        <end position="225"/>
    </location>
</feature>
<keyword evidence="1" id="KW-0732">Signal</keyword>
<dbReference type="AlphaFoldDB" id="A0A1C1A208"/>
<feature type="domain" description="SLH" evidence="2">
    <location>
        <begin position="32"/>
        <end position="95"/>
    </location>
</feature>
<comment type="caution">
    <text evidence="3">The sequence shown here is derived from an EMBL/GenBank/DDBJ whole genome shotgun (WGS) entry which is preliminary data.</text>
</comment>
<evidence type="ECO:0000313" key="4">
    <source>
        <dbReference type="Proteomes" id="UP000093309"/>
    </source>
</evidence>
<dbReference type="PROSITE" id="PS51272">
    <property type="entry name" value="SLH"/>
    <property type="match status" value="2"/>
</dbReference>
<evidence type="ECO:0000256" key="1">
    <source>
        <dbReference type="SAM" id="SignalP"/>
    </source>
</evidence>
<proteinExistence type="predicted"/>
<dbReference type="Proteomes" id="UP000093309">
    <property type="component" value="Unassembled WGS sequence"/>
</dbReference>
<dbReference type="STRING" id="512399.A8709_27135"/>
<protein>
    <submittedName>
        <fullName evidence="3">S-layer protein</fullName>
    </submittedName>
</protein>
<evidence type="ECO:0000259" key="2">
    <source>
        <dbReference type="PROSITE" id="PS51272"/>
    </source>
</evidence>
<feature type="chain" id="PRO_5008649812" evidence="1">
    <location>
        <begin position="38"/>
        <end position="311"/>
    </location>
</feature>
<accession>A0A1C1A208</accession>